<evidence type="ECO:0000313" key="2">
    <source>
        <dbReference type="Proteomes" id="UP001064048"/>
    </source>
</evidence>
<sequence>MRKGQDRSEWRALGEAYVQQWTSFETDDPGGTSAPPSSSNQPMNATLDPANLQLDPGVTFWAPPPASNQPINDTLLDPASLQLLDFRLRHPRPVGVLTTSAGKPLEVRESLTLNTDVFNNPYFHDLQTSLDQERIPERVVHAKGNGAFGYFEVTNDVSKYTSADVFNDVGKRTPLAARFSGVIPSIGGSDLTIGTRGFAVKMYTNEGNLDFLGLHLPVYFYRYLNMFSTLSHGFKRNPKTNLIDPTMRAELLTVVPESIHNFMRLLSDYGQPNGYRKMDGHLLHTYELNNKHGESFFVKFSMRSEQGTEYLTEVSAARITALDPDYFGRDLYNAIATGNYPSWRFEMDVMTKEQITKVNFNPFDVTRTWDNGTYKTVTIGRIVLNRNPDNFFRDVEQAAYNPGNLVPGIPGPPDDMYKTRRMAYRDTQNYRLGINNNNIEVNRPKYRKVYNRDGHSPVRDNMRDAPNYYENSFNGPVPYVDVARPRERLKIYDRNAVDLQPPADFYNEQSEGGKTRLATNAAVGLLVNAVPFVQERALKLFYLIDRDLGRRVELALAAARATKAVPTVVTPINDNPRVVEVVPNPIPR</sequence>
<gene>
    <name evidence="1" type="ORF">MSG28_008954</name>
</gene>
<proteinExistence type="predicted"/>
<name>A0ACC0J8L7_CHOFU</name>
<dbReference type="Proteomes" id="UP001064048">
    <property type="component" value="Chromosome 14"/>
</dbReference>
<reference evidence="1 2" key="1">
    <citation type="journal article" date="2022" name="Genome Biol. Evol.">
        <title>The Spruce Budworm Genome: Reconstructing the Evolutionary History of Antifreeze Proteins.</title>
        <authorList>
            <person name="Beliveau C."/>
            <person name="Gagne P."/>
            <person name="Picq S."/>
            <person name="Vernygora O."/>
            <person name="Keeling C.I."/>
            <person name="Pinkney K."/>
            <person name="Doucet D."/>
            <person name="Wen F."/>
            <person name="Johnston J.S."/>
            <person name="Maaroufi H."/>
            <person name="Boyle B."/>
            <person name="Laroche J."/>
            <person name="Dewar K."/>
            <person name="Juretic N."/>
            <person name="Blackburn G."/>
            <person name="Nisole A."/>
            <person name="Brunet B."/>
            <person name="Brandao M."/>
            <person name="Lumley L."/>
            <person name="Duan J."/>
            <person name="Quan G."/>
            <person name="Lucarotti C.J."/>
            <person name="Roe A.D."/>
            <person name="Sperling F.A.H."/>
            <person name="Levesque R.C."/>
            <person name="Cusson M."/>
        </authorList>
    </citation>
    <scope>NUCLEOTIDE SEQUENCE [LARGE SCALE GENOMIC DNA]</scope>
    <source>
        <strain evidence="1">Glfc:IPQL:Cfum</strain>
    </source>
</reference>
<dbReference type="EMBL" id="CM046114">
    <property type="protein sequence ID" value="KAI8420467.1"/>
    <property type="molecule type" value="Genomic_DNA"/>
</dbReference>
<protein>
    <submittedName>
        <fullName evidence="1">Uncharacterized protein</fullName>
    </submittedName>
</protein>
<evidence type="ECO:0000313" key="1">
    <source>
        <dbReference type="EMBL" id="KAI8420467.1"/>
    </source>
</evidence>
<keyword evidence="2" id="KW-1185">Reference proteome</keyword>
<comment type="caution">
    <text evidence="1">The sequence shown here is derived from an EMBL/GenBank/DDBJ whole genome shotgun (WGS) entry which is preliminary data.</text>
</comment>
<organism evidence="1 2">
    <name type="scientific">Choristoneura fumiferana</name>
    <name type="common">Spruce budworm moth</name>
    <name type="synonym">Archips fumiferana</name>
    <dbReference type="NCBI Taxonomy" id="7141"/>
    <lineage>
        <taxon>Eukaryota</taxon>
        <taxon>Metazoa</taxon>
        <taxon>Ecdysozoa</taxon>
        <taxon>Arthropoda</taxon>
        <taxon>Hexapoda</taxon>
        <taxon>Insecta</taxon>
        <taxon>Pterygota</taxon>
        <taxon>Neoptera</taxon>
        <taxon>Endopterygota</taxon>
        <taxon>Lepidoptera</taxon>
        <taxon>Glossata</taxon>
        <taxon>Ditrysia</taxon>
        <taxon>Tortricoidea</taxon>
        <taxon>Tortricidae</taxon>
        <taxon>Tortricinae</taxon>
        <taxon>Choristoneura</taxon>
    </lineage>
</organism>
<accession>A0ACC0J8L7</accession>